<dbReference type="GO" id="GO:0005506">
    <property type="term" value="F:iron ion binding"/>
    <property type="evidence" value="ECO:0007669"/>
    <property type="project" value="InterPro"/>
</dbReference>
<dbReference type="FunFam" id="2.20.28.10:FF:000001">
    <property type="entry name" value="Rubredoxin"/>
    <property type="match status" value="1"/>
</dbReference>
<dbReference type="PANTHER" id="PTHR47627">
    <property type="entry name" value="RUBREDOXIN"/>
    <property type="match status" value="1"/>
</dbReference>
<evidence type="ECO:0000256" key="2">
    <source>
        <dbReference type="ARBA" id="ARBA00022723"/>
    </source>
</evidence>
<evidence type="ECO:0000256" key="1">
    <source>
        <dbReference type="ARBA" id="ARBA00022448"/>
    </source>
</evidence>
<dbReference type="RefSeq" id="WP_013120841.1">
    <property type="nucleotide sequence ID" value="NC_014152.1"/>
</dbReference>
<dbReference type="InterPro" id="IPR024935">
    <property type="entry name" value="Rubredoxin_dom"/>
</dbReference>
<organism evidence="6 7">
    <name type="scientific">Thermincola potens (strain JR)</name>
    <dbReference type="NCBI Taxonomy" id="635013"/>
    <lineage>
        <taxon>Bacteria</taxon>
        <taxon>Bacillati</taxon>
        <taxon>Bacillota</taxon>
        <taxon>Clostridia</taxon>
        <taxon>Eubacteriales</taxon>
        <taxon>Thermincolaceae</taxon>
        <taxon>Thermincola</taxon>
    </lineage>
</organism>
<dbReference type="GO" id="GO:0009055">
    <property type="term" value="F:electron transfer activity"/>
    <property type="evidence" value="ECO:0007669"/>
    <property type="project" value="TreeGrafter"/>
</dbReference>
<dbReference type="PROSITE" id="PS00202">
    <property type="entry name" value="RUBREDOXIN"/>
    <property type="match status" value="1"/>
</dbReference>
<keyword evidence="4" id="KW-0408">Iron</keyword>
<dbReference type="PRINTS" id="PR00163">
    <property type="entry name" value="RUBREDOXIN"/>
</dbReference>
<dbReference type="Proteomes" id="UP000002377">
    <property type="component" value="Chromosome"/>
</dbReference>
<dbReference type="STRING" id="635013.TherJR_1986"/>
<dbReference type="InterPro" id="IPR002563">
    <property type="entry name" value="Flavin_Rdtase-like_dom"/>
</dbReference>
<dbReference type="eggNOG" id="COG1773">
    <property type="taxonomic scope" value="Bacteria"/>
</dbReference>
<dbReference type="GO" id="GO:0043448">
    <property type="term" value="P:alkane catabolic process"/>
    <property type="evidence" value="ECO:0007669"/>
    <property type="project" value="TreeGrafter"/>
</dbReference>
<dbReference type="OrthoDB" id="9799749at2"/>
<dbReference type="InterPro" id="IPR012349">
    <property type="entry name" value="Split_barrel_FMN-bd"/>
</dbReference>
<dbReference type="InterPro" id="IPR050526">
    <property type="entry name" value="Rubredoxin_ET"/>
</dbReference>
<dbReference type="eggNOG" id="COG1853">
    <property type="taxonomic scope" value="Bacteria"/>
</dbReference>
<dbReference type="Gene3D" id="2.30.110.10">
    <property type="entry name" value="Electron Transport, Fmn-binding Protein, Chain A"/>
    <property type="match status" value="1"/>
</dbReference>
<accession>D5X8B3</accession>
<dbReference type="Gene3D" id="2.20.28.10">
    <property type="match status" value="1"/>
</dbReference>
<evidence type="ECO:0000256" key="3">
    <source>
        <dbReference type="ARBA" id="ARBA00022982"/>
    </source>
</evidence>
<keyword evidence="2" id="KW-0479">Metal-binding</keyword>
<dbReference type="CDD" id="cd00730">
    <property type="entry name" value="rubredoxin"/>
    <property type="match status" value="1"/>
</dbReference>
<dbReference type="GO" id="GO:0010181">
    <property type="term" value="F:FMN binding"/>
    <property type="evidence" value="ECO:0007669"/>
    <property type="project" value="InterPro"/>
</dbReference>
<dbReference type="InterPro" id="IPR024934">
    <property type="entry name" value="Rubredoxin-like_dom"/>
</dbReference>
<dbReference type="Pfam" id="PF00301">
    <property type="entry name" value="Rubredoxin"/>
    <property type="match status" value="1"/>
</dbReference>
<keyword evidence="3" id="KW-0249">Electron transport</keyword>
<evidence type="ECO:0000259" key="5">
    <source>
        <dbReference type="PROSITE" id="PS50903"/>
    </source>
</evidence>
<protein>
    <submittedName>
        <fullName evidence="6">Flavin reductase domain protein FMN-binding protein</fullName>
    </submittedName>
</protein>
<dbReference type="InterPro" id="IPR018527">
    <property type="entry name" value="Rubredoxin_Fe_BS"/>
</dbReference>
<dbReference type="SUPFAM" id="SSF50475">
    <property type="entry name" value="FMN-binding split barrel"/>
    <property type="match status" value="1"/>
</dbReference>
<dbReference type="SUPFAM" id="SSF57802">
    <property type="entry name" value="Rubredoxin-like"/>
    <property type="match status" value="1"/>
</dbReference>
<reference evidence="6 7" key="1">
    <citation type="submission" date="2010-05" db="EMBL/GenBank/DDBJ databases">
        <title>Complete sequence of Thermincola sp. JR.</title>
        <authorList>
            <consortium name="US DOE Joint Genome Institute"/>
            <person name="Lucas S."/>
            <person name="Copeland A."/>
            <person name="Lapidus A."/>
            <person name="Cheng J.-F."/>
            <person name="Bruce D."/>
            <person name="Goodwin L."/>
            <person name="Pitluck S."/>
            <person name="Chertkov O."/>
            <person name="Detter J.C."/>
            <person name="Han C."/>
            <person name="Tapia R."/>
            <person name="Land M."/>
            <person name="Hauser L."/>
            <person name="Kyrpides N."/>
            <person name="Mikhailova N."/>
            <person name="Hazen T.C."/>
            <person name="Woyke T."/>
        </authorList>
    </citation>
    <scope>NUCLEOTIDE SEQUENCE [LARGE SCALE GENOMIC DNA]</scope>
    <source>
        <strain evidence="6 7">JR</strain>
    </source>
</reference>
<dbReference type="HOGENOM" id="CLU_059021_4_1_9"/>
<dbReference type="EMBL" id="CP002028">
    <property type="protein sequence ID" value="ADG82833.1"/>
    <property type="molecule type" value="Genomic_DNA"/>
</dbReference>
<name>D5X8B3_THEPJ</name>
<dbReference type="Pfam" id="PF01613">
    <property type="entry name" value="Flavin_Reduct"/>
    <property type="match status" value="1"/>
</dbReference>
<dbReference type="SMART" id="SM00903">
    <property type="entry name" value="Flavin_Reduct"/>
    <property type="match status" value="1"/>
</dbReference>
<keyword evidence="1" id="KW-0813">Transport</keyword>
<dbReference type="AlphaFoldDB" id="D5X8B3"/>
<gene>
    <name evidence="6" type="ordered locus">TherJR_1986</name>
</gene>
<evidence type="ECO:0000313" key="6">
    <source>
        <dbReference type="EMBL" id="ADG82833.1"/>
    </source>
</evidence>
<dbReference type="KEGG" id="tjr:TherJR_1986"/>
<keyword evidence="7" id="KW-1185">Reference proteome</keyword>
<dbReference type="NCBIfam" id="NF045768">
    <property type="entry name" value="RubredRD"/>
    <property type="match status" value="1"/>
</dbReference>
<sequence>MDTRAFFKLSYGMYIVCSRKGDKLNGQVANTVFQISTEPLTMAVSINKNNLTHEYIRASKVFTVSVIPIDAPMNFIGNFGFRSGREADKLEGIRYKQGQTGVPVELENTIAYFEAEVIDSIDVATHTVFIGKVVNAETVKDGVPMTYANYHEIKSGKKPQDFGGKVEAAGSNAAQDRATGNDKYRCMVCGYIYDPASGDPDSGIKPGTSFADIPDDWVCPVCGVGKDQFEKVNG</sequence>
<dbReference type="PROSITE" id="PS50903">
    <property type="entry name" value="RUBREDOXIN_LIKE"/>
    <property type="match status" value="1"/>
</dbReference>
<dbReference type="GO" id="GO:0016646">
    <property type="term" value="F:oxidoreductase activity, acting on the CH-NH group of donors, NAD or NADP as acceptor"/>
    <property type="evidence" value="ECO:0007669"/>
    <property type="project" value="UniProtKB-ARBA"/>
</dbReference>
<dbReference type="PANTHER" id="PTHR47627:SF1">
    <property type="entry name" value="RUBREDOXIN-1-RELATED"/>
    <property type="match status" value="1"/>
</dbReference>
<feature type="domain" description="Rubredoxin-like" evidence="5">
    <location>
        <begin position="181"/>
        <end position="232"/>
    </location>
</feature>
<proteinExistence type="predicted"/>
<evidence type="ECO:0000313" key="7">
    <source>
        <dbReference type="Proteomes" id="UP000002377"/>
    </source>
</evidence>
<evidence type="ECO:0000256" key="4">
    <source>
        <dbReference type="ARBA" id="ARBA00023004"/>
    </source>
</evidence>